<organism evidence="1 2">
    <name type="scientific">Handroanthus impetiginosus</name>
    <dbReference type="NCBI Taxonomy" id="429701"/>
    <lineage>
        <taxon>Eukaryota</taxon>
        <taxon>Viridiplantae</taxon>
        <taxon>Streptophyta</taxon>
        <taxon>Embryophyta</taxon>
        <taxon>Tracheophyta</taxon>
        <taxon>Spermatophyta</taxon>
        <taxon>Magnoliopsida</taxon>
        <taxon>eudicotyledons</taxon>
        <taxon>Gunneridae</taxon>
        <taxon>Pentapetalae</taxon>
        <taxon>asterids</taxon>
        <taxon>lamiids</taxon>
        <taxon>Lamiales</taxon>
        <taxon>Bignoniaceae</taxon>
        <taxon>Crescentiina</taxon>
        <taxon>Tabebuia alliance</taxon>
        <taxon>Handroanthus</taxon>
    </lineage>
</organism>
<evidence type="ECO:0000313" key="2">
    <source>
        <dbReference type="Proteomes" id="UP000231279"/>
    </source>
</evidence>
<accession>A0A2G9G543</accession>
<dbReference type="EMBL" id="NKXS01006974">
    <property type="protein sequence ID" value="PIN00438.1"/>
    <property type="molecule type" value="Genomic_DNA"/>
</dbReference>
<name>A0A2G9G543_9LAMI</name>
<protein>
    <submittedName>
        <fullName evidence="1">Uncharacterized protein</fullName>
    </submittedName>
</protein>
<keyword evidence="2" id="KW-1185">Reference proteome</keyword>
<evidence type="ECO:0000313" key="1">
    <source>
        <dbReference type="EMBL" id="PIN00438.1"/>
    </source>
</evidence>
<reference evidence="2" key="1">
    <citation type="journal article" date="2018" name="Gigascience">
        <title>Genome assembly of the Pink Ipe (Handroanthus impetiginosus, Bignoniaceae), a highly valued, ecologically keystone Neotropical timber forest tree.</title>
        <authorList>
            <person name="Silva-Junior O.B."/>
            <person name="Grattapaglia D."/>
            <person name="Novaes E."/>
            <person name="Collevatti R.G."/>
        </authorList>
    </citation>
    <scope>NUCLEOTIDE SEQUENCE [LARGE SCALE GENOMIC DNA]</scope>
    <source>
        <strain evidence="2">cv. UFG-1</strain>
    </source>
</reference>
<proteinExistence type="predicted"/>
<dbReference type="AlphaFoldDB" id="A0A2G9G543"/>
<comment type="caution">
    <text evidence="1">The sequence shown here is derived from an EMBL/GenBank/DDBJ whole genome shotgun (WGS) entry which is preliminary data.</text>
</comment>
<gene>
    <name evidence="1" type="ORF">CDL12_27059</name>
</gene>
<sequence length="79" mass="9286">MGAQPSLVFYNFCKTTRITIYNMHKLFLASFFDTEMPIDRMEFASFSINWPTRTPLVNQNNTCRSKILYTYIGKIFKAT</sequence>
<dbReference type="Proteomes" id="UP000231279">
    <property type="component" value="Unassembled WGS sequence"/>
</dbReference>